<dbReference type="OrthoDB" id="2606915at2759"/>
<sequence>MPNPIPAGPWQDILVDFTMDSPESHGYDSVPQTYLRILYGLSTGYQKQLSLIQDPNIKQLLATGKAPFGITSLYLPRMGVEPGKNKYKAAKSMVKDMKSVLDKMCKALFKTAEQIKDRAECRHFKAPDYKVGIGNLAWLDTDHLKSKDRQSRKLTKNWIGPYQIKEINMVELELPKQIRVIPQSIIVV</sequence>
<accession>F8PGW8</accession>
<keyword evidence="2" id="KW-1185">Reference proteome</keyword>
<dbReference type="InParanoid" id="F8PGW8"/>
<protein>
    <submittedName>
        <fullName evidence="1">Uncharacterized protein</fullName>
    </submittedName>
</protein>
<gene>
    <name evidence="1" type="ORF">SERLA73DRAFT_68089</name>
</gene>
<organism evidence="2">
    <name type="scientific">Serpula lacrymans var. lacrymans (strain S7.3)</name>
    <name type="common">Dry rot fungus</name>
    <dbReference type="NCBI Taxonomy" id="936435"/>
    <lineage>
        <taxon>Eukaryota</taxon>
        <taxon>Fungi</taxon>
        <taxon>Dikarya</taxon>
        <taxon>Basidiomycota</taxon>
        <taxon>Agaricomycotina</taxon>
        <taxon>Agaricomycetes</taxon>
        <taxon>Agaricomycetidae</taxon>
        <taxon>Boletales</taxon>
        <taxon>Coniophorineae</taxon>
        <taxon>Serpulaceae</taxon>
        <taxon>Serpula</taxon>
    </lineage>
</organism>
<dbReference type="AlphaFoldDB" id="F8PGW8"/>
<dbReference type="STRING" id="936435.F8PGW8"/>
<dbReference type="Proteomes" id="UP000008063">
    <property type="component" value="Unassembled WGS sequence"/>
</dbReference>
<proteinExistence type="predicted"/>
<evidence type="ECO:0000313" key="2">
    <source>
        <dbReference type="Proteomes" id="UP000008063"/>
    </source>
</evidence>
<evidence type="ECO:0000313" key="1">
    <source>
        <dbReference type="EMBL" id="EGO04405.1"/>
    </source>
</evidence>
<dbReference type="EMBL" id="GL945474">
    <property type="protein sequence ID" value="EGO04405.1"/>
    <property type="molecule type" value="Genomic_DNA"/>
</dbReference>
<name>F8PGW8_SERL3</name>
<dbReference type="HOGENOM" id="CLU_1441846_0_0_1"/>
<reference evidence="2" key="1">
    <citation type="journal article" date="2011" name="Science">
        <title>The plant cell wall-decomposing machinery underlies the functional diversity of forest fungi.</title>
        <authorList>
            <person name="Eastwood D.C."/>
            <person name="Floudas D."/>
            <person name="Binder M."/>
            <person name="Majcherczyk A."/>
            <person name="Schneider P."/>
            <person name="Aerts A."/>
            <person name="Asiegbu F.O."/>
            <person name="Baker S.E."/>
            <person name="Barry K."/>
            <person name="Bendiksby M."/>
            <person name="Blumentritt M."/>
            <person name="Coutinho P.M."/>
            <person name="Cullen D."/>
            <person name="de Vries R.P."/>
            <person name="Gathman A."/>
            <person name="Goodell B."/>
            <person name="Henrissat B."/>
            <person name="Ihrmark K."/>
            <person name="Kauserud H."/>
            <person name="Kohler A."/>
            <person name="LaButti K."/>
            <person name="Lapidus A."/>
            <person name="Lavin J.L."/>
            <person name="Lee Y.-H."/>
            <person name="Lindquist E."/>
            <person name="Lilly W."/>
            <person name="Lucas S."/>
            <person name="Morin E."/>
            <person name="Murat C."/>
            <person name="Oguiza J.A."/>
            <person name="Park J."/>
            <person name="Pisabarro A.G."/>
            <person name="Riley R."/>
            <person name="Rosling A."/>
            <person name="Salamov A."/>
            <person name="Schmidt O."/>
            <person name="Schmutz J."/>
            <person name="Skrede I."/>
            <person name="Stenlid J."/>
            <person name="Wiebenga A."/>
            <person name="Xie X."/>
            <person name="Kuees U."/>
            <person name="Hibbett D.S."/>
            <person name="Hoffmeister D."/>
            <person name="Hoegberg N."/>
            <person name="Martin F."/>
            <person name="Grigoriev I.V."/>
            <person name="Watkinson S.C."/>
        </authorList>
    </citation>
    <scope>NUCLEOTIDE SEQUENCE [LARGE SCALE GENOMIC DNA]</scope>
    <source>
        <strain evidence="2">strain S7.3</strain>
    </source>
</reference>